<dbReference type="SUPFAM" id="SSF88697">
    <property type="entry name" value="PUA domain-like"/>
    <property type="match status" value="1"/>
</dbReference>
<organism evidence="2 3">
    <name type="scientific">Caballeronia mineralivorans PML1(12)</name>
    <dbReference type="NCBI Taxonomy" id="908627"/>
    <lineage>
        <taxon>Bacteria</taxon>
        <taxon>Pseudomonadati</taxon>
        <taxon>Pseudomonadota</taxon>
        <taxon>Betaproteobacteria</taxon>
        <taxon>Burkholderiales</taxon>
        <taxon>Burkholderiaceae</taxon>
        <taxon>Caballeronia</taxon>
    </lineage>
</organism>
<gene>
    <name evidence="2" type="ORF">EOS_26085</name>
</gene>
<reference evidence="2 3" key="1">
    <citation type="journal article" date="2015" name="Genome Announc.">
        <title>Draft Genome Sequence of Burkholderia sp. Strain PML1(12), an Ectomycorrhizosphere-Inhabiting Bacterium with Effective Mineral-Weathering Ability.</title>
        <authorList>
            <person name="Uroz S."/>
            <person name="Oger P."/>
        </authorList>
    </citation>
    <scope>NUCLEOTIDE SEQUENCE [LARGE SCALE GENOMIC DNA]</scope>
    <source>
        <strain evidence="3">PML1(12)</strain>
    </source>
</reference>
<sequence length="153" mass="17235">MNLIIKQLVDELHEDGVYLPNGDVRIGSFGDSEALSNALILLIATGMKRATCSLLWSWEFEGGVLPKAGDIEIVLDWHSRPTLVRRAVTVEIVPFARVSAEFAASEGEGDLSLSYWQTEHWRFFSEECLRIGRVVDESMPLVCETFDVLHRLK</sequence>
<keyword evidence="3" id="KW-1185">Reference proteome</keyword>
<protein>
    <submittedName>
        <fullName evidence="2">RNA-binding protein</fullName>
    </submittedName>
</protein>
<name>A0A0J1CRK0_9BURK</name>
<comment type="caution">
    <text evidence="2">The sequence shown here is derived from an EMBL/GenBank/DDBJ whole genome shotgun (WGS) entry which is preliminary data.</text>
</comment>
<dbReference type="InterPro" id="IPR007374">
    <property type="entry name" value="ASCH_domain"/>
</dbReference>
<dbReference type="CDD" id="cd06553">
    <property type="entry name" value="ASCH_Ef3133_like"/>
    <property type="match status" value="1"/>
</dbReference>
<feature type="domain" description="ASCH" evidence="1">
    <location>
        <begin position="27"/>
        <end position="150"/>
    </location>
</feature>
<evidence type="ECO:0000259" key="1">
    <source>
        <dbReference type="SMART" id="SM01022"/>
    </source>
</evidence>
<dbReference type="RefSeq" id="WP_047895077.1">
    <property type="nucleotide sequence ID" value="NZ_AEJF01000154.1"/>
</dbReference>
<dbReference type="PIRSF" id="PIRSF021320">
    <property type="entry name" value="DUF984"/>
    <property type="match status" value="1"/>
</dbReference>
<proteinExistence type="predicted"/>
<dbReference type="PATRIC" id="fig|908627.4.peg.5815"/>
<dbReference type="PANTHER" id="PTHR39203">
    <property type="entry name" value="CYTOPLASMIC PROTEIN-RELATED"/>
    <property type="match status" value="1"/>
</dbReference>
<evidence type="ECO:0000313" key="3">
    <source>
        <dbReference type="Proteomes" id="UP000035963"/>
    </source>
</evidence>
<dbReference type="InterPro" id="IPR009326">
    <property type="entry name" value="DUF984"/>
</dbReference>
<accession>A0A0J1CRK0</accession>
<dbReference type="InterPro" id="IPR015947">
    <property type="entry name" value="PUA-like_sf"/>
</dbReference>
<dbReference type="Pfam" id="PF04266">
    <property type="entry name" value="ASCH"/>
    <property type="match status" value="1"/>
</dbReference>
<dbReference type="PANTHER" id="PTHR39203:SF1">
    <property type="entry name" value="CYTOPLASMIC PROTEIN"/>
    <property type="match status" value="1"/>
</dbReference>
<dbReference type="SMART" id="SM01022">
    <property type="entry name" value="ASCH"/>
    <property type="match status" value="1"/>
</dbReference>
<dbReference type="AlphaFoldDB" id="A0A0J1CRK0"/>
<dbReference type="Proteomes" id="UP000035963">
    <property type="component" value="Unassembled WGS sequence"/>
</dbReference>
<dbReference type="EMBL" id="AEJF01000154">
    <property type="protein sequence ID" value="KLU23274.1"/>
    <property type="molecule type" value="Genomic_DNA"/>
</dbReference>
<dbReference type="OrthoDB" id="9807542at2"/>
<dbReference type="Gene3D" id="3.10.400.10">
    <property type="entry name" value="Sulfate adenylyltransferase"/>
    <property type="match status" value="1"/>
</dbReference>
<evidence type="ECO:0000313" key="2">
    <source>
        <dbReference type="EMBL" id="KLU23274.1"/>
    </source>
</evidence>